<keyword evidence="2" id="KW-0812">Transmembrane</keyword>
<evidence type="ECO:0000256" key="1">
    <source>
        <dbReference type="SAM" id="MobiDB-lite"/>
    </source>
</evidence>
<evidence type="ECO:0000313" key="3">
    <source>
        <dbReference type="EMBL" id="SVD66762.1"/>
    </source>
</evidence>
<feature type="non-terminal residue" evidence="3">
    <location>
        <position position="184"/>
    </location>
</feature>
<keyword evidence="2" id="KW-1133">Transmembrane helix</keyword>
<name>A0A382X6Q8_9ZZZZ</name>
<dbReference type="AlphaFoldDB" id="A0A382X6Q8"/>
<reference evidence="3" key="1">
    <citation type="submission" date="2018-05" db="EMBL/GenBank/DDBJ databases">
        <authorList>
            <person name="Lanie J.A."/>
            <person name="Ng W.-L."/>
            <person name="Kazmierczak K.M."/>
            <person name="Andrzejewski T.M."/>
            <person name="Davidsen T.M."/>
            <person name="Wayne K.J."/>
            <person name="Tettelin H."/>
            <person name="Glass J.I."/>
            <person name="Rusch D."/>
            <person name="Podicherti R."/>
            <person name="Tsui H.-C.T."/>
            <person name="Winkler M.E."/>
        </authorList>
    </citation>
    <scope>NUCLEOTIDE SEQUENCE</scope>
</reference>
<dbReference type="EMBL" id="UINC01165397">
    <property type="protein sequence ID" value="SVD66762.1"/>
    <property type="molecule type" value="Genomic_DNA"/>
</dbReference>
<proteinExistence type="predicted"/>
<accession>A0A382X6Q8</accession>
<evidence type="ECO:0000256" key="2">
    <source>
        <dbReference type="SAM" id="Phobius"/>
    </source>
</evidence>
<organism evidence="3">
    <name type="scientific">marine metagenome</name>
    <dbReference type="NCBI Taxonomy" id="408172"/>
    <lineage>
        <taxon>unclassified sequences</taxon>
        <taxon>metagenomes</taxon>
        <taxon>ecological metagenomes</taxon>
    </lineage>
</organism>
<gene>
    <name evidence="3" type="ORF">METZ01_LOCUS419616</name>
</gene>
<keyword evidence="2" id="KW-0472">Membrane</keyword>
<feature type="compositionally biased region" description="Polar residues" evidence="1">
    <location>
        <begin position="86"/>
        <end position="104"/>
    </location>
</feature>
<feature type="region of interest" description="Disordered" evidence="1">
    <location>
        <begin position="84"/>
        <end position="138"/>
    </location>
</feature>
<sequence>MSGSGPIRKLHRAYWLIAGIMLLATGIWLGHEPIASIGSPESLEARRAKLASQLSAVLDAEDRLIQDSLALRKSLPGDLSIPKVISSPTGHDSIPTASNVSSTADEPIADMSPWQPIPASSNSTARALDPDSLSAVPSSPRIAGTALKFDLAYLLMPQRQSYSPKATVSESTIKTPIERWVNIN</sequence>
<protein>
    <submittedName>
        <fullName evidence="3">Uncharacterized protein</fullName>
    </submittedName>
</protein>
<feature type="transmembrane region" description="Helical" evidence="2">
    <location>
        <begin position="12"/>
        <end position="30"/>
    </location>
</feature>